<keyword evidence="1" id="KW-0500">Molybdenum</keyword>
<comment type="pathway">
    <text evidence="1">Cofactor biosynthesis; molybdopterin biosynthesis.</text>
</comment>
<dbReference type="GO" id="GO:0006777">
    <property type="term" value="P:Mo-molybdopterin cofactor biosynthetic process"/>
    <property type="evidence" value="ECO:0007669"/>
    <property type="project" value="UniProtKB-UniRule"/>
</dbReference>
<dbReference type="GO" id="GO:0046872">
    <property type="term" value="F:metal ion binding"/>
    <property type="evidence" value="ECO:0007669"/>
    <property type="project" value="UniProtKB-UniRule"/>
</dbReference>
<dbReference type="InterPro" id="IPR038987">
    <property type="entry name" value="MoeA-like"/>
</dbReference>
<dbReference type="EMBL" id="ALAO01000242">
    <property type="protein sequence ID" value="EKO38495.1"/>
    <property type="molecule type" value="Genomic_DNA"/>
</dbReference>
<evidence type="ECO:0000313" key="4">
    <source>
        <dbReference type="Proteomes" id="UP000006272"/>
    </source>
</evidence>
<dbReference type="Gene3D" id="3.40.980.10">
    <property type="entry name" value="MoaB/Mog-like domain"/>
    <property type="match status" value="1"/>
</dbReference>
<dbReference type="SUPFAM" id="SSF53218">
    <property type="entry name" value="Molybdenum cofactor biosynthesis proteins"/>
    <property type="match status" value="1"/>
</dbReference>
<dbReference type="Pfam" id="PF00994">
    <property type="entry name" value="MoCF_biosynth"/>
    <property type="match status" value="1"/>
</dbReference>
<dbReference type="UniPathway" id="UPA00344"/>
<dbReference type="AlphaFoldDB" id="K6GNG5"/>
<dbReference type="PANTHER" id="PTHR10192:SF28">
    <property type="entry name" value="MOLYBDOPTERIN MOLYBDENUMTRANSFERASE"/>
    <property type="match status" value="1"/>
</dbReference>
<feature type="domain" description="MoaB/Mog" evidence="2">
    <location>
        <begin position="188"/>
        <end position="320"/>
    </location>
</feature>
<dbReference type="PATRIC" id="fig|1206767.3.peg.2759"/>
<dbReference type="PANTHER" id="PTHR10192">
    <property type="entry name" value="MOLYBDOPTERIN BIOSYNTHESIS PROTEIN"/>
    <property type="match status" value="1"/>
</dbReference>
<proteinExistence type="inferred from homology"/>
<keyword evidence="1" id="KW-0808">Transferase</keyword>
<dbReference type="SMART" id="SM00852">
    <property type="entry name" value="MoCF_biosynth"/>
    <property type="match status" value="1"/>
</dbReference>
<comment type="function">
    <text evidence="1">Catalyzes the insertion of molybdate into adenylated molybdopterin with the concomitant release of AMP.</text>
</comment>
<name>K6GNG5_9BACT</name>
<comment type="catalytic activity">
    <reaction evidence="1">
        <text>adenylyl-molybdopterin + molybdate = Mo-molybdopterin + AMP + H(+)</text>
        <dbReference type="Rhea" id="RHEA:35047"/>
        <dbReference type="ChEBI" id="CHEBI:15378"/>
        <dbReference type="ChEBI" id="CHEBI:36264"/>
        <dbReference type="ChEBI" id="CHEBI:62727"/>
        <dbReference type="ChEBI" id="CHEBI:71302"/>
        <dbReference type="ChEBI" id="CHEBI:456215"/>
    </reaction>
</comment>
<dbReference type="InterPro" id="IPR001453">
    <property type="entry name" value="MoaB/Mog_dom"/>
</dbReference>
<comment type="caution">
    <text evidence="3">The sequence shown here is derived from an EMBL/GenBank/DDBJ whole genome shotgun (WGS) entry which is preliminary data.</text>
</comment>
<keyword evidence="1" id="KW-0460">Magnesium</keyword>
<comment type="cofactor">
    <cofactor evidence="1">
        <name>Mg(2+)</name>
        <dbReference type="ChEBI" id="CHEBI:18420"/>
    </cofactor>
</comment>
<dbReference type="EC" id="2.10.1.1" evidence="1"/>
<organism evidence="3 4">
    <name type="scientific">Solidesulfovibrio magneticus str. Maddingley MBC34</name>
    <dbReference type="NCBI Taxonomy" id="1206767"/>
    <lineage>
        <taxon>Bacteria</taxon>
        <taxon>Pseudomonadati</taxon>
        <taxon>Thermodesulfobacteriota</taxon>
        <taxon>Desulfovibrionia</taxon>
        <taxon>Desulfovibrionales</taxon>
        <taxon>Desulfovibrionaceae</taxon>
        <taxon>Solidesulfovibrio</taxon>
    </lineage>
</organism>
<dbReference type="GO" id="GO:0061599">
    <property type="term" value="F:molybdopterin molybdotransferase activity"/>
    <property type="evidence" value="ECO:0007669"/>
    <property type="project" value="UniProtKB-UniRule"/>
</dbReference>
<dbReference type="InterPro" id="IPR036425">
    <property type="entry name" value="MoaB/Mog-like_dom_sf"/>
</dbReference>
<evidence type="ECO:0000259" key="2">
    <source>
        <dbReference type="SMART" id="SM00852"/>
    </source>
</evidence>
<dbReference type="GO" id="GO:0005829">
    <property type="term" value="C:cytosol"/>
    <property type="evidence" value="ECO:0007669"/>
    <property type="project" value="TreeGrafter"/>
</dbReference>
<keyword evidence="1" id="KW-0501">Molybdenum cofactor biosynthesis</keyword>
<protein>
    <recommendedName>
        <fullName evidence="1">Molybdopterin molybdenumtransferase</fullName>
        <ecNumber evidence="1">2.10.1.1</ecNumber>
    </recommendedName>
</protein>
<keyword evidence="1" id="KW-0479">Metal-binding</keyword>
<dbReference type="CDD" id="cd03522">
    <property type="entry name" value="MoeA_like"/>
    <property type="match status" value="1"/>
</dbReference>
<evidence type="ECO:0000313" key="3">
    <source>
        <dbReference type="EMBL" id="EKO38495.1"/>
    </source>
</evidence>
<evidence type="ECO:0000256" key="1">
    <source>
        <dbReference type="RuleBase" id="RU365090"/>
    </source>
</evidence>
<dbReference type="Proteomes" id="UP000006272">
    <property type="component" value="Unassembled WGS sequence"/>
</dbReference>
<accession>K6GNG5</accession>
<gene>
    <name evidence="3" type="ORF">B193_2813</name>
</gene>
<comment type="similarity">
    <text evidence="1">Belongs to the MoeA family.</text>
</comment>
<reference evidence="3 4" key="1">
    <citation type="submission" date="2012-07" db="EMBL/GenBank/DDBJ databases">
        <title>Draft genome sequence of Desulfovibrio magneticus str. Maddingley MBC34 obtained from a metagenomic sequence of a methanogenic enrichment isolated from coal-seam formation water in Victoria, Australia.</title>
        <authorList>
            <person name="Greenfield P."/>
            <person name="Hendry P."/>
            <person name="Li D."/>
            <person name="Rosewarne C.P."/>
            <person name="Tran-Dinh N."/>
            <person name="Elbourne L.D.H."/>
            <person name="Paulsen I.T."/>
            <person name="Midgley D.J."/>
        </authorList>
    </citation>
    <scope>NUCLEOTIDE SEQUENCE [LARGE SCALE GENOMIC DNA]</scope>
    <source>
        <strain evidence="4">Maddingley MBC34</strain>
    </source>
</reference>
<sequence length="354" mass="38054">MQVSQEVLRHRNAPMRSIPVHQASGMVLCHDITRIVPGEGKGPAFRKGHVIEEGDIETLLKLGKEHLYVWDLADGFIHEDDAADRMARAIAGQGIVLSAPCEGRINLLAAHAGLLSIDADILRRLNGIEEVTIATLHGNVVVTPGQMLAGTRVVPLVVDEAKIEAVEAVCAEYGPVVRVRPFRPLKVGVVTTGGEVYHGRIKDAFGPILRRKFEDLSCTVTRQIFVPDDQDMTVRAIHRLIDEGADMIAVTGGMSVDPDDLTPSSIRAAGGEVVTYGSPTFPGAMFMLAYVGEIPVVGLPGCVMYHKASIFDLTVPRLVAGEHLTRDDIVELGHGGLCAMCPECRYPACGFGKG</sequence>